<reference evidence="3" key="1">
    <citation type="submission" date="2014-06" db="EMBL/GenBank/DDBJ databases">
        <title>Key roles for freshwater Actinobacteria revealed by deep metagenomic sequencing.</title>
        <authorList>
            <person name="Ghai R."/>
            <person name="Mizuno C.M."/>
            <person name="Picazo A."/>
            <person name="Camacho A."/>
            <person name="Rodriguez-Valera F."/>
        </authorList>
    </citation>
    <scope>NUCLEOTIDE SEQUENCE</scope>
</reference>
<protein>
    <recommendedName>
        <fullName evidence="2">LysM domain-containing protein</fullName>
    </recommendedName>
</protein>
<feature type="region of interest" description="Disordered" evidence="1">
    <location>
        <begin position="234"/>
        <end position="260"/>
    </location>
</feature>
<evidence type="ECO:0000259" key="2">
    <source>
        <dbReference type="PROSITE" id="PS51782"/>
    </source>
</evidence>
<dbReference type="Pfam" id="PF01476">
    <property type="entry name" value="LysM"/>
    <property type="match status" value="4"/>
</dbReference>
<feature type="domain" description="LysM" evidence="2">
    <location>
        <begin position="274"/>
        <end position="318"/>
    </location>
</feature>
<evidence type="ECO:0000313" key="3">
    <source>
        <dbReference type="EMBL" id="KGA12510.1"/>
    </source>
</evidence>
<name>A0A094PLE5_9ZZZZ</name>
<evidence type="ECO:0000256" key="1">
    <source>
        <dbReference type="SAM" id="MobiDB-lite"/>
    </source>
</evidence>
<sequence>MDRNDKSKLPKKLAFLSVPLAAASPVFADLPATATETSEIQKSSDAPAPVASPPTTEVTAAVPVVSETTRPSTYRVKSGDTVTQIAKRFGLSITAIAKLNNLGPKSLIRVGQVIKLVGNTPPDIDAESYRVKPGDTLSGIASRHKLTLSELTSINRISSSTLIYPGQVLRVAKVIPTSQPPVNAPETYQVVAGDSLDSVAQKFGITLSTLREYNNLAKASIIYVGQVLNLKPPVGHAKAPASKPPKPASSASTLSDEISSVDPMRPTGACTIHGFHTVLAGETISRIAAVYGVSTQSVLSANSLSWSSTIFVGQRLSIPGVHEIKNCPSITKMSQEMKQNAQVIYRVGKELGVSDYGIVIALAAAMQESSLINIDYGDRDSVGLFQQRTSQGWGTIAQIMDPKYSARAFFGGPTGPNAGRIRGLLDIKNWSTMSLAKAAQAVQISAFPDAYQKWELSAWSWFDQIESEIDNG</sequence>
<accession>A0A094PLE5</accession>
<feature type="domain" description="LysM" evidence="2">
    <location>
        <begin position="72"/>
        <end position="116"/>
    </location>
</feature>
<dbReference type="Gene3D" id="3.10.350.10">
    <property type="entry name" value="LysM domain"/>
    <property type="match status" value="4"/>
</dbReference>
<feature type="compositionally biased region" description="Polar residues" evidence="1">
    <location>
        <begin position="34"/>
        <end position="44"/>
    </location>
</feature>
<dbReference type="SUPFAM" id="SSF54106">
    <property type="entry name" value="LysM domain"/>
    <property type="match status" value="4"/>
</dbReference>
<dbReference type="InterPro" id="IPR018392">
    <property type="entry name" value="LysM"/>
</dbReference>
<proteinExistence type="predicted"/>
<comment type="caution">
    <text evidence="3">The sequence shown here is derived from an EMBL/GenBank/DDBJ whole genome shotgun (WGS) entry which is preliminary data.</text>
</comment>
<organism evidence="3">
    <name type="scientific">freshwater metagenome</name>
    <dbReference type="NCBI Taxonomy" id="449393"/>
    <lineage>
        <taxon>unclassified sequences</taxon>
        <taxon>metagenomes</taxon>
        <taxon>ecological metagenomes</taxon>
    </lineage>
</organism>
<dbReference type="EMBL" id="JNSL01000216">
    <property type="protein sequence ID" value="KGA12510.1"/>
    <property type="molecule type" value="Genomic_DNA"/>
</dbReference>
<feature type="domain" description="LysM" evidence="2">
    <location>
        <begin position="127"/>
        <end position="171"/>
    </location>
</feature>
<dbReference type="InterPro" id="IPR036779">
    <property type="entry name" value="LysM_dom_sf"/>
</dbReference>
<dbReference type="PANTHER" id="PTHR33734:SF22">
    <property type="entry name" value="MEMBRANE-BOUND LYTIC MUREIN TRANSGLYCOSYLASE D"/>
    <property type="match status" value="1"/>
</dbReference>
<dbReference type="SMART" id="SM00257">
    <property type="entry name" value="LysM"/>
    <property type="match status" value="4"/>
</dbReference>
<dbReference type="CDD" id="cd00118">
    <property type="entry name" value="LysM"/>
    <property type="match status" value="4"/>
</dbReference>
<feature type="region of interest" description="Disordered" evidence="1">
    <location>
        <begin position="34"/>
        <end position="57"/>
    </location>
</feature>
<gene>
    <name evidence="3" type="ORF">GM51_21540</name>
</gene>
<dbReference type="PROSITE" id="PS51782">
    <property type="entry name" value="LYSM"/>
    <property type="match status" value="4"/>
</dbReference>
<feature type="compositionally biased region" description="Low complexity" evidence="1">
    <location>
        <begin position="46"/>
        <end position="57"/>
    </location>
</feature>
<dbReference type="PANTHER" id="PTHR33734">
    <property type="entry name" value="LYSM DOMAIN-CONTAINING GPI-ANCHORED PROTEIN 2"/>
    <property type="match status" value="1"/>
</dbReference>
<feature type="domain" description="LysM" evidence="2">
    <location>
        <begin position="186"/>
        <end position="230"/>
    </location>
</feature>
<dbReference type="AlphaFoldDB" id="A0A094PLE5"/>